<dbReference type="RefSeq" id="WP_184908295.1">
    <property type="nucleotide sequence ID" value="NZ_JACHMS010000001.1"/>
</dbReference>
<feature type="transmembrane region" description="Helical" evidence="6">
    <location>
        <begin position="138"/>
        <end position="160"/>
    </location>
</feature>
<dbReference type="Gene3D" id="1.20.1250.20">
    <property type="entry name" value="MFS general substrate transporter like domains"/>
    <property type="match status" value="1"/>
</dbReference>
<proteinExistence type="predicted"/>
<dbReference type="Pfam" id="PF07690">
    <property type="entry name" value="MFS_1"/>
    <property type="match status" value="1"/>
</dbReference>
<evidence type="ECO:0000259" key="7">
    <source>
        <dbReference type="PROSITE" id="PS50850"/>
    </source>
</evidence>
<feature type="transmembrane region" description="Helical" evidence="6">
    <location>
        <begin position="206"/>
        <end position="239"/>
    </location>
</feature>
<feature type="transmembrane region" description="Helical" evidence="6">
    <location>
        <begin position="46"/>
        <end position="68"/>
    </location>
</feature>
<keyword evidence="3 6" id="KW-0812">Transmembrane</keyword>
<organism evidence="8 9">
    <name type="scientific">Streptomyces luteogriseus</name>
    <dbReference type="NCBI Taxonomy" id="68233"/>
    <lineage>
        <taxon>Bacteria</taxon>
        <taxon>Bacillati</taxon>
        <taxon>Actinomycetota</taxon>
        <taxon>Actinomycetes</taxon>
        <taxon>Kitasatosporales</taxon>
        <taxon>Streptomycetaceae</taxon>
        <taxon>Streptomyces</taxon>
    </lineage>
</organism>
<dbReference type="InterPro" id="IPR020846">
    <property type="entry name" value="MFS_dom"/>
</dbReference>
<feature type="transmembrane region" description="Helical" evidence="6">
    <location>
        <begin position="286"/>
        <end position="306"/>
    </location>
</feature>
<dbReference type="GO" id="GO:0022857">
    <property type="term" value="F:transmembrane transporter activity"/>
    <property type="evidence" value="ECO:0007669"/>
    <property type="project" value="InterPro"/>
</dbReference>
<name>A0A7W7DL96_9ACTN</name>
<feature type="domain" description="Major facilitator superfamily (MFS) profile" evidence="7">
    <location>
        <begin position="14"/>
        <end position="402"/>
    </location>
</feature>
<dbReference type="PANTHER" id="PTHR43124">
    <property type="entry name" value="PURINE EFFLUX PUMP PBUE"/>
    <property type="match status" value="1"/>
</dbReference>
<evidence type="ECO:0000256" key="4">
    <source>
        <dbReference type="ARBA" id="ARBA00022989"/>
    </source>
</evidence>
<dbReference type="GeneID" id="95793962"/>
<dbReference type="CDD" id="cd17324">
    <property type="entry name" value="MFS_NepI_like"/>
    <property type="match status" value="1"/>
</dbReference>
<feature type="transmembrane region" description="Helical" evidence="6">
    <location>
        <begin position="374"/>
        <end position="395"/>
    </location>
</feature>
<comment type="caution">
    <text evidence="8">The sequence shown here is derived from an EMBL/GenBank/DDBJ whole genome shotgun (WGS) entry which is preliminary data.</text>
</comment>
<feature type="transmembrane region" description="Helical" evidence="6">
    <location>
        <begin position="14"/>
        <end position="40"/>
    </location>
</feature>
<keyword evidence="5 6" id="KW-0472">Membrane</keyword>
<dbReference type="InterPro" id="IPR050189">
    <property type="entry name" value="MFS_Efflux_Transporters"/>
</dbReference>
<dbReference type="SUPFAM" id="SSF103473">
    <property type="entry name" value="MFS general substrate transporter"/>
    <property type="match status" value="1"/>
</dbReference>
<evidence type="ECO:0000256" key="3">
    <source>
        <dbReference type="ARBA" id="ARBA00022692"/>
    </source>
</evidence>
<reference evidence="8 9" key="1">
    <citation type="submission" date="2020-08" db="EMBL/GenBank/DDBJ databases">
        <title>Sequencing the genomes of 1000 actinobacteria strains.</title>
        <authorList>
            <person name="Klenk H.-P."/>
        </authorList>
    </citation>
    <scope>NUCLEOTIDE SEQUENCE [LARGE SCALE GENOMIC DNA]</scope>
    <source>
        <strain evidence="8 9">DSM 40483</strain>
    </source>
</reference>
<evidence type="ECO:0000313" key="9">
    <source>
        <dbReference type="Proteomes" id="UP000565089"/>
    </source>
</evidence>
<evidence type="ECO:0000313" key="8">
    <source>
        <dbReference type="EMBL" id="MBB4712094.1"/>
    </source>
</evidence>
<dbReference type="Proteomes" id="UP000565089">
    <property type="component" value="Unassembled WGS sequence"/>
</dbReference>
<dbReference type="AlphaFoldDB" id="A0A7W7DL96"/>
<protein>
    <submittedName>
        <fullName evidence="8">Multidrug resistance protein</fullName>
    </submittedName>
</protein>
<dbReference type="PANTHER" id="PTHR43124:SF3">
    <property type="entry name" value="CHLORAMPHENICOL EFFLUX PUMP RV0191"/>
    <property type="match status" value="1"/>
</dbReference>
<gene>
    <name evidence="8" type="ORF">BJ965_001976</name>
</gene>
<evidence type="ECO:0000256" key="2">
    <source>
        <dbReference type="ARBA" id="ARBA00022475"/>
    </source>
</evidence>
<accession>A0A7W7DL96</accession>
<feature type="transmembrane region" description="Helical" evidence="6">
    <location>
        <begin position="166"/>
        <end position="185"/>
    </location>
</feature>
<feature type="transmembrane region" description="Helical" evidence="6">
    <location>
        <begin position="259"/>
        <end position="279"/>
    </location>
</feature>
<evidence type="ECO:0000256" key="6">
    <source>
        <dbReference type="SAM" id="Phobius"/>
    </source>
</evidence>
<comment type="subcellular location">
    <subcellularLocation>
        <location evidence="1">Cell membrane</location>
        <topology evidence="1">Multi-pass membrane protein</topology>
    </subcellularLocation>
</comment>
<sequence>MSLSANTSPQPSRVLLVAVASAFLVGLDSMITVPLVPAIAEDTGTAARLGGLFVSAYALLFALAAPLCGAMSDRLGRRTVLTSGLVVFALGNALTGATSHFTLLLGCRALAGLGAAMIMPSVYAMIADTFPFERRGKVMGIVVAGLLSSTVIGVPLGSYLAHLAGWRVAFFAVGGVAVLVCALVLSMIPATVPPAAQQHSTKSPVAVYLGMVGRAVTTPAVLCVLGCTLLWAFALYGMFSNIGVFYAERFGFNEAQTGLAIMGSGAGSMAGALLGGRIADKLGKRTVIVAAALVAAAGVTSVALIGDHLVPVLVVFVIWGTAVGVGQPSLNALVSELRPETRGTALALNSSAQYGGMTLATTIAALLLDNGVSFGVIGAICGACALAVLPLLIGVRVAGKADASSAVAAPTPETGAKA</sequence>
<feature type="transmembrane region" description="Helical" evidence="6">
    <location>
        <begin position="80"/>
        <end position="97"/>
    </location>
</feature>
<dbReference type="GO" id="GO:0005886">
    <property type="term" value="C:plasma membrane"/>
    <property type="evidence" value="ECO:0007669"/>
    <property type="project" value="UniProtKB-SubCell"/>
</dbReference>
<keyword evidence="4 6" id="KW-1133">Transmembrane helix</keyword>
<dbReference type="InterPro" id="IPR036259">
    <property type="entry name" value="MFS_trans_sf"/>
</dbReference>
<feature type="transmembrane region" description="Helical" evidence="6">
    <location>
        <begin position="346"/>
        <end position="368"/>
    </location>
</feature>
<feature type="transmembrane region" description="Helical" evidence="6">
    <location>
        <begin position="312"/>
        <end position="334"/>
    </location>
</feature>
<feature type="transmembrane region" description="Helical" evidence="6">
    <location>
        <begin position="103"/>
        <end position="126"/>
    </location>
</feature>
<evidence type="ECO:0000256" key="5">
    <source>
        <dbReference type="ARBA" id="ARBA00023136"/>
    </source>
</evidence>
<keyword evidence="9" id="KW-1185">Reference proteome</keyword>
<evidence type="ECO:0000256" key="1">
    <source>
        <dbReference type="ARBA" id="ARBA00004651"/>
    </source>
</evidence>
<dbReference type="InterPro" id="IPR011701">
    <property type="entry name" value="MFS"/>
</dbReference>
<dbReference type="PROSITE" id="PS50850">
    <property type="entry name" value="MFS"/>
    <property type="match status" value="1"/>
</dbReference>
<dbReference type="EMBL" id="JACHMS010000001">
    <property type="protein sequence ID" value="MBB4712094.1"/>
    <property type="molecule type" value="Genomic_DNA"/>
</dbReference>
<keyword evidence="2" id="KW-1003">Cell membrane</keyword>